<gene>
    <name evidence="1" type="ORF">KO493_04345</name>
</gene>
<protein>
    <submittedName>
        <fullName evidence="1">DUF805 domain-containing protein</fullName>
    </submittedName>
</protein>
<organism evidence="1 2">
    <name type="scientific">Pseudotamlana agarivorans</name>
    <dbReference type="NCBI Taxonomy" id="481183"/>
    <lineage>
        <taxon>Bacteria</taxon>
        <taxon>Pseudomonadati</taxon>
        <taxon>Bacteroidota</taxon>
        <taxon>Flavobacteriia</taxon>
        <taxon>Flavobacteriales</taxon>
        <taxon>Flavobacteriaceae</taxon>
        <taxon>Pseudotamlana</taxon>
    </lineage>
</organism>
<dbReference type="Proteomes" id="UP001647509">
    <property type="component" value="Unassembled WGS sequence"/>
</dbReference>
<accession>A0ACC5U6Q0</accession>
<evidence type="ECO:0000313" key="1">
    <source>
        <dbReference type="EMBL" id="MBU2949924.1"/>
    </source>
</evidence>
<dbReference type="EMBL" id="JAHKPD010000008">
    <property type="protein sequence ID" value="MBU2949924.1"/>
    <property type="molecule type" value="Genomic_DNA"/>
</dbReference>
<reference evidence="1" key="1">
    <citation type="submission" date="2021-05" db="EMBL/GenBank/DDBJ databases">
        <title>Draft genomes of bacteria isolated from model marine particles.</title>
        <authorList>
            <person name="Datta M.S."/>
            <person name="Schwartzman J.A."/>
            <person name="Enke T.N."/>
            <person name="Saavedra J."/>
            <person name="Cermak N."/>
            <person name="Cordero O.X."/>
        </authorList>
    </citation>
    <scope>NUCLEOTIDE SEQUENCE</scope>
    <source>
        <strain evidence="1">I2M19</strain>
    </source>
</reference>
<comment type="caution">
    <text evidence="1">The sequence shown here is derived from an EMBL/GenBank/DDBJ whole genome shotgun (WGS) entry which is preliminary data.</text>
</comment>
<proteinExistence type="predicted"/>
<keyword evidence="2" id="KW-1185">Reference proteome</keyword>
<evidence type="ECO:0000313" key="2">
    <source>
        <dbReference type="Proteomes" id="UP001647509"/>
    </source>
</evidence>
<sequence length="132" mass="14781">MNWYLKVLKQYADFKGRARRKEFWMFLLFSFLVSAVASILDNVLGLTFKDYGGNGPILGLYSLFVLIPGLAVTVRRLHDIGKSGWWLFIGLIPLIGAIWLLILYCKDSEAGSNKWGPNPKSSADGINQIGVE</sequence>
<name>A0ACC5U6Q0_9FLAO</name>